<feature type="transmembrane region" description="Helical" evidence="1">
    <location>
        <begin position="20"/>
        <end position="42"/>
    </location>
</feature>
<evidence type="ECO:0000313" key="4">
    <source>
        <dbReference type="Proteomes" id="UP001213000"/>
    </source>
</evidence>
<dbReference type="SUPFAM" id="SSF53474">
    <property type="entry name" value="alpha/beta-Hydrolases"/>
    <property type="match status" value="1"/>
</dbReference>
<evidence type="ECO:0000259" key="2">
    <source>
        <dbReference type="Pfam" id="PF12697"/>
    </source>
</evidence>
<dbReference type="Proteomes" id="UP001213000">
    <property type="component" value="Unassembled WGS sequence"/>
</dbReference>
<dbReference type="InterPro" id="IPR000073">
    <property type="entry name" value="AB_hydrolase_1"/>
</dbReference>
<sequence>MFSFSRKASSLPHLPSLPTVASIVFGLPLALWTYKCMMMVLLQRRIIYMGYAPIGARNQRLQDLPHSSFEDIRCREVVLKGRAGSNLSGILVRRHDINEESVEAVLVYFQGNAGNPIHRIPMFQHLCKSMSPQHYPRIAILSMAPRSYWKSTPRWPTQVGIIQDYIDILQYALHAFPTARVIPYGHSLGGAAAICTLAELQPVVSADKLADSNPDFDRIRGLILENPFASIPGMVRALYPQRWLPYRYLAPLAFDKWDTLAALQPHVGQYTILGRTSREMLVLLSEHDEIVPREMGAQIFNLANQGHPLNQASVVEIPKALHENAWMKKAWTDVLLKYLTRIV</sequence>
<keyword evidence="1" id="KW-1133">Transmembrane helix</keyword>
<feature type="domain" description="AB hydrolase-1" evidence="2">
    <location>
        <begin position="137"/>
        <end position="310"/>
    </location>
</feature>
<dbReference type="InterPro" id="IPR029058">
    <property type="entry name" value="AB_hydrolase_fold"/>
</dbReference>
<dbReference type="EMBL" id="JANIEX010000046">
    <property type="protein sequence ID" value="KAJ3575115.1"/>
    <property type="molecule type" value="Genomic_DNA"/>
</dbReference>
<dbReference type="GO" id="GO:0008474">
    <property type="term" value="F:palmitoyl-(protein) hydrolase activity"/>
    <property type="evidence" value="ECO:0007669"/>
    <property type="project" value="TreeGrafter"/>
</dbReference>
<dbReference type="PANTHER" id="PTHR12277">
    <property type="entry name" value="ALPHA/BETA HYDROLASE DOMAIN-CONTAINING PROTEIN"/>
    <property type="match status" value="1"/>
</dbReference>
<protein>
    <recommendedName>
        <fullName evidence="2">AB hydrolase-1 domain-containing protein</fullName>
    </recommendedName>
</protein>
<evidence type="ECO:0000313" key="3">
    <source>
        <dbReference type="EMBL" id="KAJ3575115.1"/>
    </source>
</evidence>
<accession>A0AAD5W2H0</accession>
<keyword evidence="1" id="KW-0472">Membrane</keyword>
<keyword evidence="1" id="KW-0812">Transmembrane</keyword>
<dbReference type="Pfam" id="PF12697">
    <property type="entry name" value="Abhydrolase_6"/>
    <property type="match status" value="1"/>
</dbReference>
<organism evidence="3 4">
    <name type="scientific">Leucocoprinus birnbaumii</name>
    <dbReference type="NCBI Taxonomy" id="56174"/>
    <lineage>
        <taxon>Eukaryota</taxon>
        <taxon>Fungi</taxon>
        <taxon>Dikarya</taxon>
        <taxon>Basidiomycota</taxon>
        <taxon>Agaricomycotina</taxon>
        <taxon>Agaricomycetes</taxon>
        <taxon>Agaricomycetidae</taxon>
        <taxon>Agaricales</taxon>
        <taxon>Agaricineae</taxon>
        <taxon>Agaricaceae</taxon>
        <taxon>Leucocoprinus</taxon>
    </lineage>
</organism>
<keyword evidence="4" id="KW-1185">Reference proteome</keyword>
<proteinExistence type="predicted"/>
<comment type="caution">
    <text evidence="3">The sequence shown here is derived from an EMBL/GenBank/DDBJ whole genome shotgun (WGS) entry which is preliminary data.</text>
</comment>
<dbReference type="AlphaFoldDB" id="A0AAD5W2H0"/>
<reference evidence="3" key="1">
    <citation type="submission" date="2022-07" db="EMBL/GenBank/DDBJ databases">
        <title>Genome Sequence of Leucocoprinus birnbaumii.</title>
        <authorList>
            <person name="Buettner E."/>
        </authorList>
    </citation>
    <scope>NUCLEOTIDE SEQUENCE</scope>
    <source>
        <strain evidence="3">VT141</strain>
    </source>
</reference>
<name>A0AAD5W2H0_9AGAR</name>
<gene>
    <name evidence="3" type="ORF">NP233_g1313</name>
</gene>
<dbReference type="PANTHER" id="PTHR12277:SF64">
    <property type="entry name" value="SUPERFAMILY HYDROLASE, PUTATIVE (AFU_ORTHOLOGUE AFUA_3G01760)-RELATED"/>
    <property type="match status" value="1"/>
</dbReference>
<dbReference type="Gene3D" id="3.40.50.1820">
    <property type="entry name" value="alpha/beta hydrolase"/>
    <property type="match status" value="1"/>
</dbReference>
<dbReference type="GO" id="GO:0016020">
    <property type="term" value="C:membrane"/>
    <property type="evidence" value="ECO:0007669"/>
    <property type="project" value="TreeGrafter"/>
</dbReference>
<evidence type="ECO:0000256" key="1">
    <source>
        <dbReference type="SAM" id="Phobius"/>
    </source>
</evidence>